<dbReference type="RefSeq" id="WP_200257165.1">
    <property type="nucleotide sequence ID" value="NZ_NRSH01000031.1"/>
</dbReference>
<sequence length="187" mass="20708">MKKQLLISLGAVLLVVGCSTTEEKKQGGPSGVPEWVSNPTYKDGIAATECVPQSNNFSLDRKEAVANARQALAQQIDLKVQSMEETYQRRTRGDEKESSGTTFESVSRQVTESKLNGSRAVKTDYVNMGGTQSLCAKVAFGDSEMEEIFNGIVEASDRDLDAQSEDVLYQEFKEKQARERLDEQLKE</sequence>
<keyword evidence="3" id="KW-1185">Reference proteome</keyword>
<protein>
    <recommendedName>
        <fullName evidence="4">LPP20 lipoprotein</fullName>
    </recommendedName>
</protein>
<proteinExistence type="predicted"/>
<dbReference type="Proteomes" id="UP000738126">
    <property type="component" value="Unassembled WGS sequence"/>
</dbReference>
<accession>A0ABS1E782</accession>
<evidence type="ECO:0000313" key="3">
    <source>
        <dbReference type="Proteomes" id="UP000738126"/>
    </source>
</evidence>
<organism evidence="2 3">
    <name type="scientific">Halorhodospira neutriphila</name>
    <dbReference type="NCBI Taxonomy" id="168379"/>
    <lineage>
        <taxon>Bacteria</taxon>
        <taxon>Pseudomonadati</taxon>
        <taxon>Pseudomonadota</taxon>
        <taxon>Gammaproteobacteria</taxon>
        <taxon>Chromatiales</taxon>
        <taxon>Ectothiorhodospiraceae</taxon>
        <taxon>Halorhodospira</taxon>
    </lineage>
</organism>
<evidence type="ECO:0008006" key="4">
    <source>
        <dbReference type="Google" id="ProtNLM"/>
    </source>
</evidence>
<name>A0ABS1E782_9GAMM</name>
<dbReference type="PROSITE" id="PS51257">
    <property type="entry name" value="PROKAR_LIPOPROTEIN"/>
    <property type="match status" value="1"/>
</dbReference>
<reference evidence="2 3" key="1">
    <citation type="journal article" date="2020" name="Microorganisms">
        <title>Osmotic Adaptation and Compatible Solute Biosynthesis of Phototrophic Bacteria as Revealed from Genome Analyses.</title>
        <authorList>
            <person name="Imhoff J.F."/>
            <person name="Rahn T."/>
            <person name="Kunzel S."/>
            <person name="Keller A."/>
            <person name="Neulinger S.C."/>
        </authorList>
    </citation>
    <scope>NUCLEOTIDE SEQUENCE [LARGE SCALE GENOMIC DNA]</scope>
    <source>
        <strain evidence="2 3">DSM 15116</strain>
    </source>
</reference>
<gene>
    <name evidence="2" type="ORF">CKO13_04265</name>
</gene>
<feature type="compositionally biased region" description="Polar residues" evidence="1">
    <location>
        <begin position="99"/>
        <end position="115"/>
    </location>
</feature>
<evidence type="ECO:0000313" key="2">
    <source>
        <dbReference type="EMBL" id="MBK1726251.1"/>
    </source>
</evidence>
<feature type="compositionally biased region" description="Basic and acidic residues" evidence="1">
    <location>
        <begin position="87"/>
        <end position="98"/>
    </location>
</feature>
<dbReference type="Gene3D" id="3.10.28.20">
    <property type="entry name" value="Acetamidase/Formamidase-like domains"/>
    <property type="match status" value="1"/>
</dbReference>
<evidence type="ECO:0000256" key="1">
    <source>
        <dbReference type="SAM" id="MobiDB-lite"/>
    </source>
</evidence>
<comment type="caution">
    <text evidence="2">The sequence shown here is derived from an EMBL/GenBank/DDBJ whole genome shotgun (WGS) entry which is preliminary data.</text>
</comment>
<dbReference type="EMBL" id="NRSH01000031">
    <property type="protein sequence ID" value="MBK1726251.1"/>
    <property type="molecule type" value="Genomic_DNA"/>
</dbReference>
<feature type="region of interest" description="Disordered" evidence="1">
    <location>
        <begin position="87"/>
        <end position="115"/>
    </location>
</feature>